<dbReference type="EC" id="3.1.3.48" evidence="2"/>
<dbReference type="SUPFAM" id="SSF89550">
    <property type="entry name" value="PHP domain-like"/>
    <property type="match status" value="1"/>
</dbReference>
<dbReference type="PIRSF" id="PIRSF016557">
    <property type="entry name" value="Caps_synth_CpsB"/>
    <property type="match status" value="1"/>
</dbReference>
<name>A0A9X2I4W1_9FLAO</name>
<evidence type="ECO:0000256" key="2">
    <source>
        <dbReference type="ARBA" id="ARBA00013064"/>
    </source>
</evidence>
<dbReference type="RefSeq" id="WP_241551727.1">
    <property type="nucleotide sequence ID" value="NZ_JANCNS010000002.1"/>
</dbReference>
<dbReference type="Gene3D" id="3.20.20.140">
    <property type="entry name" value="Metal-dependent hydrolases"/>
    <property type="match status" value="1"/>
</dbReference>
<dbReference type="PANTHER" id="PTHR39181">
    <property type="entry name" value="TYROSINE-PROTEIN PHOSPHATASE YWQE"/>
    <property type="match status" value="1"/>
</dbReference>
<protein>
    <recommendedName>
        <fullName evidence="2">protein-tyrosine-phosphatase</fullName>
        <ecNumber evidence="2">3.1.3.48</ecNumber>
    </recommendedName>
</protein>
<keyword evidence="6" id="KW-1185">Reference proteome</keyword>
<gene>
    <name evidence="5" type="ORF">MKO06_08360</name>
</gene>
<dbReference type="Proteomes" id="UP001155280">
    <property type="component" value="Unassembled WGS sequence"/>
</dbReference>
<comment type="catalytic activity">
    <reaction evidence="4">
        <text>O-phospho-L-tyrosyl-[protein] + H2O = L-tyrosyl-[protein] + phosphate</text>
        <dbReference type="Rhea" id="RHEA:10684"/>
        <dbReference type="Rhea" id="RHEA-COMP:10136"/>
        <dbReference type="Rhea" id="RHEA-COMP:20101"/>
        <dbReference type="ChEBI" id="CHEBI:15377"/>
        <dbReference type="ChEBI" id="CHEBI:43474"/>
        <dbReference type="ChEBI" id="CHEBI:46858"/>
        <dbReference type="ChEBI" id="CHEBI:61978"/>
        <dbReference type="EC" id="3.1.3.48"/>
    </reaction>
</comment>
<keyword evidence="3" id="KW-0378">Hydrolase</keyword>
<evidence type="ECO:0000256" key="1">
    <source>
        <dbReference type="ARBA" id="ARBA00005750"/>
    </source>
</evidence>
<dbReference type="PANTHER" id="PTHR39181:SF1">
    <property type="entry name" value="TYROSINE-PROTEIN PHOSPHATASE YWQE"/>
    <property type="match status" value="1"/>
</dbReference>
<accession>A0A9X2I4W1</accession>
<reference evidence="5" key="1">
    <citation type="submission" date="2022-07" db="EMBL/GenBank/DDBJ databases">
        <title>Gramela sediminis sp. nov., isolated from deep-sea sediment of the Indian Ocean.</title>
        <authorList>
            <person name="Shi H."/>
        </authorList>
    </citation>
    <scope>NUCLEOTIDE SEQUENCE</scope>
    <source>
        <strain evidence="5">GC03-9</strain>
    </source>
</reference>
<evidence type="ECO:0000313" key="5">
    <source>
        <dbReference type="EMBL" id="MCP9199915.1"/>
    </source>
</evidence>
<evidence type="ECO:0000256" key="4">
    <source>
        <dbReference type="ARBA" id="ARBA00051722"/>
    </source>
</evidence>
<organism evidence="5 6">
    <name type="scientific">Christiangramia oceanisediminis</name>
    <dbReference type="NCBI Taxonomy" id="2920386"/>
    <lineage>
        <taxon>Bacteria</taxon>
        <taxon>Pseudomonadati</taxon>
        <taxon>Bacteroidota</taxon>
        <taxon>Flavobacteriia</taxon>
        <taxon>Flavobacteriales</taxon>
        <taxon>Flavobacteriaceae</taxon>
        <taxon>Christiangramia</taxon>
    </lineage>
</organism>
<dbReference type="GO" id="GO:0004725">
    <property type="term" value="F:protein tyrosine phosphatase activity"/>
    <property type="evidence" value="ECO:0007669"/>
    <property type="project" value="UniProtKB-EC"/>
</dbReference>
<evidence type="ECO:0000256" key="3">
    <source>
        <dbReference type="ARBA" id="ARBA00022801"/>
    </source>
</evidence>
<comment type="similarity">
    <text evidence="1">Belongs to the metallo-dependent hydrolases superfamily. CpsB/CapC family.</text>
</comment>
<sequence length="243" mass="28074">MFSIFSKKNYLADLLGGFIDFHNHILPGIDDGAQNIEDSLQLIEEFKNIGIHTIVASPHVMGDFYPNSKTQIREALNKVKHKIQDNFDISAAAEYMMDQNFLDLLKADEILAVHGEHILVEMSYFQQPINLFEVLFSIQNRAYIPILAHPERYTYLHERNLERYRDLKTRGCKFQINMLSLSGHYGEGVQKTAYKLLENDLIDFICTDAHKVDHVLKIKQIKIGKKHLATIQKVIENNLDLFS</sequence>
<dbReference type="EMBL" id="JANCNS010000002">
    <property type="protein sequence ID" value="MCP9199915.1"/>
    <property type="molecule type" value="Genomic_DNA"/>
</dbReference>
<dbReference type="AlphaFoldDB" id="A0A9X2I4W1"/>
<comment type="caution">
    <text evidence="5">The sequence shown here is derived from an EMBL/GenBank/DDBJ whole genome shotgun (WGS) entry which is preliminary data.</text>
</comment>
<dbReference type="Pfam" id="PF19567">
    <property type="entry name" value="CpsB_CapC"/>
    <property type="match status" value="1"/>
</dbReference>
<proteinExistence type="inferred from homology"/>
<dbReference type="InterPro" id="IPR016667">
    <property type="entry name" value="Caps_polysacc_synth_CpsB/CapC"/>
</dbReference>
<dbReference type="InterPro" id="IPR016195">
    <property type="entry name" value="Pol/histidinol_Pase-like"/>
</dbReference>
<evidence type="ECO:0000313" key="6">
    <source>
        <dbReference type="Proteomes" id="UP001155280"/>
    </source>
</evidence>
<dbReference type="GO" id="GO:0030145">
    <property type="term" value="F:manganese ion binding"/>
    <property type="evidence" value="ECO:0007669"/>
    <property type="project" value="InterPro"/>
</dbReference>